<evidence type="ECO:0000256" key="6">
    <source>
        <dbReference type="ARBA" id="ARBA00023242"/>
    </source>
</evidence>
<feature type="region of interest" description="Disordered" evidence="7">
    <location>
        <begin position="1"/>
        <end position="31"/>
    </location>
</feature>
<evidence type="ECO:0000259" key="8">
    <source>
        <dbReference type="PROSITE" id="PS50217"/>
    </source>
</evidence>
<dbReference type="PROSITE" id="PS50217">
    <property type="entry name" value="BZIP"/>
    <property type="match status" value="1"/>
</dbReference>
<keyword evidence="5" id="KW-0804">Transcription</keyword>
<evidence type="ECO:0000256" key="4">
    <source>
        <dbReference type="ARBA" id="ARBA00023125"/>
    </source>
</evidence>
<feature type="region of interest" description="Disordered" evidence="7">
    <location>
        <begin position="171"/>
        <end position="191"/>
    </location>
</feature>
<dbReference type="OrthoDB" id="644067at2759"/>
<dbReference type="InterPro" id="IPR043452">
    <property type="entry name" value="BZIP46-like"/>
</dbReference>
<dbReference type="PANTHER" id="PTHR22952">
    <property type="entry name" value="CAMP-RESPONSE ELEMENT BINDING PROTEIN-RELATED"/>
    <property type="match status" value="1"/>
</dbReference>
<dbReference type="PROSITE" id="PS00036">
    <property type="entry name" value="BZIP_BASIC"/>
    <property type="match status" value="1"/>
</dbReference>
<keyword evidence="3" id="KW-0805">Transcription regulation</keyword>
<feature type="domain" description="BZIP" evidence="8">
    <location>
        <begin position="234"/>
        <end position="278"/>
    </location>
</feature>
<name>A0A0K9Q5W8_ZOSMR</name>
<sequence length="324" mass="36515">MEKNPNRRIYGSGREMGSERMASTPASSSASLTSALVCSSPLTRSMLSRSISPDLVSDRHPYTSQSPFASVDFVFNKNNEEDRSVVRSPIVGGALPELCTRDCVFVVNEYGRDEETKSNSASWIPEREWSMCREAPFNVSGRKVNGGGRVDVGSPELTLEAFLDGLDVDNSIVHQQPPSSPQPQQQQQRQASIVGRSFDYFNGGGIEVSGKGVGSMSGRGRTTVREPEQQDIISQKREKRMVRNRESAAKSREKKQIYTLSLENKLYKLEVENLTLKQGHESQEHEWRKKRLKELKIIRPTVVERKRLQSQPQQLKHLKRSHSL</sequence>
<dbReference type="Pfam" id="PF00170">
    <property type="entry name" value="bZIP_1"/>
    <property type="match status" value="1"/>
</dbReference>
<keyword evidence="2" id="KW-0938">Abscisic acid signaling pathway</keyword>
<keyword evidence="10" id="KW-1185">Reference proteome</keyword>
<keyword evidence="6" id="KW-0539">Nucleus</keyword>
<dbReference type="AlphaFoldDB" id="A0A0K9Q5W8"/>
<evidence type="ECO:0000256" key="5">
    <source>
        <dbReference type="ARBA" id="ARBA00023163"/>
    </source>
</evidence>
<dbReference type="Gene3D" id="1.20.5.170">
    <property type="match status" value="1"/>
</dbReference>
<dbReference type="PANTHER" id="PTHR22952:SF392">
    <property type="entry name" value="BZIP TRANSCRIPTION FACTOR 12"/>
    <property type="match status" value="1"/>
</dbReference>
<evidence type="ECO:0000313" key="9">
    <source>
        <dbReference type="EMBL" id="KMZ75990.1"/>
    </source>
</evidence>
<protein>
    <recommendedName>
        <fullName evidence="8">BZIP domain-containing protein</fullName>
    </recommendedName>
</protein>
<reference evidence="10" key="1">
    <citation type="journal article" date="2016" name="Nature">
        <title>The genome of the seagrass Zostera marina reveals angiosperm adaptation to the sea.</title>
        <authorList>
            <person name="Olsen J.L."/>
            <person name="Rouze P."/>
            <person name="Verhelst B."/>
            <person name="Lin Y.-C."/>
            <person name="Bayer T."/>
            <person name="Collen J."/>
            <person name="Dattolo E."/>
            <person name="De Paoli E."/>
            <person name="Dittami S."/>
            <person name="Maumus F."/>
            <person name="Michel G."/>
            <person name="Kersting A."/>
            <person name="Lauritano C."/>
            <person name="Lohaus R."/>
            <person name="Toepel M."/>
            <person name="Tonon T."/>
            <person name="Vanneste K."/>
            <person name="Amirebrahimi M."/>
            <person name="Brakel J."/>
            <person name="Bostroem C."/>
            <person name="Chovatia M."/>
            <person name="Grimwood J."/>
            <person name="Jenkins J.W."/>
            <person name="Jueterbock A."/>
            <person name="Mraz A."/>
            <person name="Stam W.T."/>
            <person name="Tice H."/>
            <person name="Bornberg-Bauer E."/>
            <person name="Green P.J."/>
            <person name="Pearson G.A."/>
            <person name="Procaccini G."/>
            <person name="Duarte C.M."/>
            <person name="Schmutz J."/>
            <person name="Reusch T.B.H."/>
            <person name="Van de Peer Y."/>
        </authorList>
    </citation>
    <scope>NUCLEOTIDE SEQUENCE [LARGE SCALE GENOMIC DNA]</scope>
    <source>
        <strain evidence="10">cv. Finnish</strain>
    </source>
</reference>
<dbReference type="GO" id="GO:0045893">
    <property type="term" value="P:positive regulation of DNA-templated transcription"/>
    <property type="evidence" value="ECO:0007669"/>
    <property type="project" value="InterPro"/>
</dbReference>
<dbReference type="InterPro" id="IPR046347">
    <property type="entry name" value="bZIP_sf"/>
</dbReference>
<comment type="subcellular location">
    <subcellularLocation>
        <location evidence="1">Nucleus</location>
    </subcellularLocation>
</comment>
<gene>
    <name evidence="9" type="ORF">ZOSMA_108G00280</name>
</gene>
<evidence type="ECO:0000256" key="3">
    <source>
        <dbReference type="ARBA" id="ARBA00023015"/>
    </source>
</evidence>
<organism evidence="9 10">
    <name type="scientific">Zostera marina</name>
    <name type="common">Eelgrass</name>
    <dbReference type="NCBI Taxonomy" id="29655"/>
    <lineage>
        <taxon>Eukaryota</taxon>
        <taxon>Viridiplantae</taxon>
        <taxon>Streptophyta</taxon>
        <taxon>Embryophyta</taxon>
        <taxon>Tracheophyta</taxon>
        <taxon>Spermatophyta</taxon>
        <taxon>Magnoliopsida</taxon>
        <taxon>Liliopsida</taxon>
        <taxon>Zosteraceae</taxon>
        <taxon>Zostera</taxon>
    </lineage>
</organism>
<dbReference type="Proteomes" id="UP000036987">
    <property type="component" value="Unassembled WGS sequence"/>
</dbReference>
<evidence type="ECO:0000256" key="2">
    <source>
        <dbReference type="ARBA" id="ARBA00022682"/>
    </source>
</evidence>
<dbReference type="GO" id="GO:0003700">
    <property type="term" value="F:DNA-binding transcription factor activity"/>
    <property type="evidence" value="ECO:0007669"/>
    <property type="project" value="InterPro"/>
</dbReference>
<evidence type="ECO:0000313" key="10">
    <source>
        <dbReference type="Proteomes" id="UP000036987"/>
    </source>
</evidence>
<evidence type="ECO:0000256" key="1">
    <source>
        <dbReference type="ARBA" id="ARBA00004123"/>
    </source>
</evidence>
<proteinExistence type="predicted"/>
<evidence type="ECO:0000256" key="7">
    <source>
        <dbReference type="SAM" id="MobiDB-lite"/>
    </source>
</evidence>
<comment type="caution">
    <text evidence="9">The sequence shown here is derived from an EMBL/GenBank/DDBJ whole genome shotgun (WGS) entry which is preliminary data.</text>
</comment>
<feature type="compositionally biased region" description="Low complexity" evidence="7">
    <location>
        <begin position="22"/>
        <end position="31"/>
    </location>
</feature>
<dbReference type="GO" id="GO:0003677">
    <property type="term" value="F:DNA binding"/>
    <property type="evidence" value="ECO:0007669"/>
    <property type="project" value="UniProtKB-KW"/>
</dbReference>
<keyword evidence="4" id="KW-0238">DNA-binding</keyword>
<dbReference type="EMBL" id="LFYR01000104">
    <property type="protein sequence ID" value="KMZ75990.1"/>
    <property type="molecule type" value="Genomic_DNA"/>
</dbReference>
<dbReference type="GO" id="GO:0005634">
    <property type="term" value="C:nucleus"/>
    <property type="evidence" value="ECO:0000318"/>
    <property type="project" value="GO_Central"/>
</dbReference>
<accession>A0A0K9Q5W8</accession>
<dbReference type="InterPro" id="IPR004827">
    <property type="entry name" value="bZIP"/>
</dbReference>
<dbReference type="SUPFAM" id="SSF57959">
    <property type="entry name" value="Leucine zipper domain"/>
    <property type="match status" value="1"/>
</dbReference>
<dbReference type="GO" id="GO:0009738">
    <property type="term" value="P:abscisic acid-activated signaling pathway"/>
    <property type="evidence" value="ECO:0007669"/>
    <property type="project" value="UniProtKB-KW"/>
</dbReference>